<sequence length="951" mass="104253">MHHTGRPRCSPCVHHKSRCNRGLPACGSCTKYARACTYPGNRARTPDGTPEAPPTPAPRSPSRPAGMRYGRETPTAWGSFASSLTAAPSRDPSPAPAQPTLRHTQSLSSILGDKAPPPLNSKRSVRSPSPSLGIEIAARTERLRLLRAQLDTEAAELDQLATIANINVGILDGPHPGHAPNINPLGDPILPPRHANPRSSPSADPDDDVVPGFQSSGVIFITPDFVEQIMRKGWKIPFSIAMLRDDYCLASATRARKGKTITVGDEGDSLTLAASTESFDSSMPEDSLSYEQWVQAWRRLLALIRRYLSEALHLRWLKHYQYIDTRSDRSKYWKLWLRYDIAVRTATRADKRIDPASFQAQIFNDLLLQYTVDTSMSLAAQSQGTSSTAKSGPRLTKPSSTATLPQTSQGPNANGLCFRCGRESHAALTCSESKQISGRDILIRPAPALRLPARMAPISAPSAALTSTVPNLATDDLRRITTPLIPDAWEATLRQFDLWQQFHDIPDGLRYGFRIGTSHVLSTTSMPPNHKSSLDNAGIVTEAINKELSAGRYSGPFSPKHLERLIGPFRSAPLGVIAKSKPGEFRIVQDFSFPKGEGPHPALNAEIDSDSFTCEWGFFNNIVDIILACPPGTEAATLDVDAAYRRMPIHPDDQPHIVIMWDNQVWLDHCAPFGAASSNGIFGRCGDAMAHIAEAMGMGPVQKWVDDFVFFRFPPPLALDPPRFSLQDIYDLGSALGWPWKDEKTTPFSPSFTYLGLEWHIPERTVAIPLPKRDKYMARAHDWLASPKVTQNQTETLVGSLAHYLRLPANETVLCAFAAAHARMTAGGTAANRIAALKTYHAMVNSPWRGGPRLAYVLKGVTNLAPNSSKKPPRPPISADMIEFLHDNLNLDSPEDASTFAVASTKHFEPEFTNPGLSRATSLTKRIAGVAFTTNQDQPKERAEDRNYPAS</sequence>
<evidence type="ECO:0000313" key="3">
    <source>
        <dbReference type="EMBL" id="CAE7229144.1"/>
    </source>
</evidence>
<accession>A0A8H3EBN3</accession>
<proteinExistence type="predicted"/>
<feature type="compositionally biased region" description="Pro residues" evidence="1">
    <location>
        <begin position="51"/>
        <end position="61"/>
    </location>
</feature>
<dbReference type="InterPro" id="IPR001138">
    <property type="entry name" value="Zn2Cys6_DnaBD"/>
</dbReference>
<feature type="domain" description="Zn(2)-C6 fungal-type" evidence="2">
    <location>
        <begin position="8"/>
        <end position="38"/>
    </location>
</feature>
<dbReference type="InterPro" id="IPR036864">
    <property type="entry name" value="Zn2-C6_fun-type_DNA-bd_sf"/>
</dbReference>
<dbReference type="GO" id="GO:0000981">
    <property type="term" value="F:DNA-binding transcription factor activity, RNA polymerase II-specific"/>
    <property type="evidence" value="ECO:0007669"/>
    <property type="project" value="InterPro"/>
</dbReference>
<feature type="region of interest" description="Disordered" evidence="1">
    <location>
        <begin position="177"/>
        <end position="208"/>
    </location>
</feature>
<dbReference type="PANTHER" id="PTHR33050:SF7">
    <property type="entry name" value="RIBONUCLEASE H"/>
    <property type="match status" value="1"/>
</dbReference>
<dbReference type="SUPFAM" id="SSF57701">
    <property type="entry name" value="Zn2/Cys6 DNA-binding domain"/>
    <property type="match status" value="1"/>
</dbReference>
<evidence type="ECO:0000256" key="1">
    <source>
        <dbReference type="SAM" id="MobiDB-lite"/>
    </source>
</evidence>
<feature type="region of interest" description="Disordered" evidence="1">
    <location>
        <begin position="931"/>
        <end position="951"/>
    </location>
</feature>
<dbReference type="GO" id="GO:0008270">
    <property type="term" value="F:zinc ion binding"/>
    <property type="evidence" value="ECO:0007669"/>
    <property type="project" value="InterPro"/>
</dbReference>
<dbReference type="InterPro" id="IPR043502">
    <property type="entry name" value="DNA/RNA_pol_sf"/>
</dbReference>
<dbReference type="AlphaFoldDB" id="A0A8H3EBN3"/>
<comment type="caution">
    <text evidence="3">The sequence shown here is derived from an EMBL/GenBank/DDBJ whole genome shotgun (WGS) entry which is preliminary data.</text>
</comment>
<protein>
    <recommendedName>
        <fullName evidence="2">Zn(2)-C6 fungal-type domain-containing protein</fullName>
    </recommendedName>
</protein>
<dbReference type="InterPro" id="IPR052055">
    <property type="entry name" value="Hepadnavirus_pol/RT"/>
</dbReference>
<feature type="region of interest" description="Disordered" evidence="1">
    <location>
        <begin position="38"/>
        <end position="132"/>
    </location>
</feature>
<gene>
    <name evidence="3" type="ORF">RDB_LOCUS181741</name>
</gene>
<feature type="compositionally biased region" description="Polar residues" evidence="1">
    <location>
        <begin position="397"/>
        <end position="408"/>
    </location>
</feature>
<dbReference type="Gene3D" id="4.10.240.10">
    <property type="entry name" value="Zn(2)-C6 fungal-type DNA-binding domain"/>
    <property type="match status" value="1"/>
</dbReference>
<dbReference type="SUPFAM" id="SSF56672">
    <property type="entry name" value="DNA/RNA polymerases"/>
    <property type="match status" value="1"/>
</dbReference>
<feature type="region of interest" description="Disordered" evidence="1">
    <location>
        <begin position="381"/>
        <end position="408"/>
    </location>
</feature>
<dbReference type="PANTHER" id="PTHR33050">
    <property type="entry name" value="REVERSE TRANSCRIPTASE DOMAIN-CONTAINING PROTEIN"/>
    <property type="match status" value="1"/>
</dbReference>
<dbReference type="EMBL" id="CAJNJQ010006471">
    <property type="protein sequence ID" value="CAE7229144.1"/>
    <property type="molecule type" value="Genomic_DNA"/>
</dbReference>
<dbReference type="CDD" id="cd00067">
    <property type="entry name" value="GAL4"/>
    <property type="match status" value="1"/>
</dbReference>
<feature type="compositionally biased region" description="Polar residues" evidence="1">
    <location>
        <begin position="381"/>
        <end position="390"/>
    </location>
</feature>
<dbReference type="Proteomes" id="UP000663827">
    <property type="component" value="Unassembled WGS sequence"/>
</dbReference>
<dbReference type="PROSITE" id="PS50048">
    <property type="entry name" value="ZN2_CY6_FUNGAL_2"/>
    <property type="match status" value="1"/>
</dbReference>
<feature type="compositionally biased region" description="Basic and acidic residues" evidence="1">
    <location>
        <begin position="938"/>
        <end position="951"/>
    </location>
</feature>
<organism evidence="3 4">
    <name type="scientific">Rhizoctonia solani</name>
    <dbReference type="NCBI Taxonomy" id="456999"/>
    <lineage>
        <taxon>Eukaryota</taxon>
        <taxon>Fungi</taxon>
        <taxon>Dikarya</taxon>
        <taxon>Basidiomycota</taxon>
        <taxon>Agaricomycotina</taxon>
        <taxon>Agaricomycetes</taxon>
        <taxon>Cantharellales</taxon>
        <taxon>Ceratobasidiaceae</taxon>
        <taxon>Rhizoctonia</taxon>
    </lineage>
</organism>
<reference evidence="3" key="1">
    <citation type="submission" date="2021-01" db="EMBL/GenBank/DDBJ databases">
        <authorList>
            <person name="Kaushik A."/>
        </authorList>
    </citation>
    <scope>NUCLEOTIDE SEQUENCE</scope>
    <source>
        <strain evidence="3">AG5</strain>
    </source>
</reference>
<evidence type="ECO:0000259" key="2">
    <source>
        <dbReference type="PROSITE" id="PS50048"/>
    </source>
</evidence>
<name>A0A8H3EBN3_9AGAM</name>
<evidence type="ECO:0000313" key="4">
    <source>
        <dbReference type="Proteomes" id="UP000663827"/>
    </source>
</evidence>